<protein>
    <submittedName>
        <fullName evidence="2">Uncharacterized protein</fullName>
    </submittedName>
</protein>
<name>A0ABR9XHX7_9SPHI</name>
<dbReference type="Proteomes" id="UP000632774">
    <property type="component" value="Unassembled WGS sequence"/>
</dbReference>
<keyword evidence="1" id="KW-1133">Transmembrane helix</keyword>
<feature type="transmembrane region" description="Helical" evidence="1">
    <location>
        <begin position="110"/>
        <end position="129"/>
    </location>
</feature>
<dbReference type="EMBL" id="JADFFM010000001">
    <property type="protein sequence ID" value="MBE9666613.1"/>
    <property type="molecule type" value="Genomic_DNA"/>
</dbReference>
<keyword evidence="1" id="KW-0812">Transmembrane</keyword>
<feature type="transmembrane region" description="Helical" evidence="1">
    <location>
        <begin position="66"/>
        <end position="90"/>
    </location>
</feature>
<dbReference type="RefSeq" id="WP_194105960.1">
    <property type="nucleotide sequence ID" value="NZ_JADFFM010000001.1"/>
</dbReference>
<evidence type="ECO:0000256" key="1">
    <source>
        <dbReference type="SAM" id="Phobius"/>
    </source>
</evidence>
<gene>
    <name evidence="2" type="ORF">IRJ18_09595</name>
</gene>
<keyword evidence="1" id="KW-0472">Membrane</keyword>
<reference evidence="2 3" key="1">
    <citation type="submission" date="2020-10" db="EMBL/GenBank/DDBJ databases">
        <title>Mucilaginibacter mali sp. nov., isolated from rhizosphere soil of apple orchard.</title>
        <authorList>
            <person name="Lee J.-S."/>
            <person name="Kim H.S."/>
            <person name="Kim J.-S."/>
        </authorList>
    </citation>
    <scope>NUCLEOTIDE SEQUENCE [LARGE SCALE GENOMIC DNA]</scope>
    <source>
        <strain evidence="2 3">KCTC 23157</strain>
    </source>
</reference>
<keyword evidence="3" id="KW-1185">Reference proteome</keyword>
<comment type="caution">
    <text evidence="2">The sequence shown here is derived from an EMBL/GenBank/DDBJ whole genome shotgun (WGS) entry which is preliminary data.</text>
</comment>
<feature type="transmembrane region" description="Helical" evidence="1">
    <location>
        <begin position="7"/>
        <end position="28"/>
    </location>
</feature>
<sequence>MPTKSYLSFAGFVVLIAATYCPLLRPFGLRSFDLYQLNQPYGLLLLLIGVIGILGIILRQRAIVRLCAWFALILVIVLYIAALFKIHHFFGFIPFKSIVGFLTRQIRFKWGWFLLFGGPILAIIGVFTTKRSAVPPVNKEK</sequence>
<evidence type="ECO:0000313" key="3">
    <source>
        <dbReference type="Proteomes" id="UP000632774"/>
    </source>
</evidence>
<organism evidence="2 3">
    <name type="scientific">Mucilaginibacter boryungensis</name>
    <dbReference type="NCBI Taxonomy" id="768480"/>
    <lineage>
        <taxon>Bacteria</taxon>
        <taxon>Pseudomonadati</taxon>
        <taxon>Bacteroidota</taxon>
        <taxon>Sphingobacteriia</taxon>
        <taxon>Sphingobacteriales</taxon>
        <taxon>Sphingobacteriaceae</taxon>
        <taxon>Mucilaginibacter</taxon>
    </lineage>
</organism>
<feature type="transmembrane region" description="Helical" evidence="1">
    <location>
        <begin position="40"/>
        <end position="59"/>
    </location>
</feature>
<evidence type="ECO:0000313" key="2">
    <source>
        <dbReference type="EMBL" id="MBE9666613.1"/>
    </source>
</evidence>
<proteinExistence type="predicted"/>
<accession>A0ABR9XHX7</accession>